<organism evidence="3 4">
    <name type="scientific">Talaromyces atroroseus</name>
    <dbReference type="NCBI Taxonomy" id="1441469"/>
    <lineage>
        <taxon>Eukaryota</taxon>
        <taxon>Fungi</taxon>
        <taxon>Dikarya</taxon>
        <taxon>Ascomycota</taxon>
        <taxon>Pezizomycotina</taxon>
        <taxon>Eurotiomycetes</taxon>
        <taxon>Eurotiomycetidae</taxon>
        <taxon>Eurotiales</taxon>
        <taxon>Trichocomaceae</taxon>
        <taxon>Talaromyces</taxon>
        <taxon>Talaromyces sect. Trachyspermi</taxon>
    </lineage>
</organism>
<evidence type="ECO:0000313" key="4">
    <source>
        <dbReference type="Proteomes" id="UP000214365"/>
    </source>
</evidence>
<dbReference type="STRING" id="1441469.A0A225B544"/>
<dbReference type="AlphaFoldDB" id="A0A225B544"/>
<name>A0A225B544_TALAT</name>
<evidence type="ECO:0000256" key="1">
    <source>
        <dbReference type="ARBA" id="ARBA00023242"/>
    </source>
</evidence>
<dbReference type="OrthoDB" id="189997at2759"/>
<feature type="domain" description="Xylanolytic transcriptional activator regulatory" evidence="2">
    <location>
        <begin position="140"/>
        <end position="259"/>
    </location>
</feature>
<gene>
    <name evidence="3" type="ORF">UA08_02687</name>
</gene>
<dbReference type="CDD" id="cd12148">
    <property type="entry name" value="fungal_TF_MHR"/>
    <property type="match status" value="1"/>
</dbReference>
<dbReference type="InterPro" id="IPR007219">
    <property type="entry name" value="XnlR_reg_dom"/>
</dbReference>
<dbReference type="GeneID" id="31002442"/>
<dbReference type="EMBL" id="LFMY01000003">
    <property type="protein sequence ID" value="OKL61985.1"/>
    <property type="molecule type" value="Genomic_DNA"/>
</dbReference>
<comment type="caution">
    <text evidence="3">The sequence shown here is derived from an EMBL/GenBank/DDBJ whole genome shotgun (WGS) entry which is preliminary data.</text>
</comment>
<evidence type="ECO:0000259" key="2">
    <source>
        <dbReference type="Pfam" id="PF04082"/>
    </source>
</evidence>
<sequence>MLCRRTFLEGINRPPFLLAILTDSFSYVQSLNDRIEELSSQLALQFSRPVSTPGSGEADSDDSFHVLMPGPGKNLYLDLSLPSRITRVTYEVLAGQQKPNGISAMIDDYNSNPPGFVNLDRSLLTPGTIRFLLGCYDRCIRPQYGILIPETLHYDGMNLQKQPDMQKFNILMACAISAARESYHSPHWKPFAQLCRDWAADLITPIILPANVDSLTAILLLLIYELADPSRGSLWELLDLATRTCLQQGWHKTITALYPSLSPLGSGENADAGAHNEAAVRLLSILRGIEG</sequence>
<dbReference type="GO" id="GO:0003677">
    <property type="term" value="F:DNA binding"/>
    <property type="evidence" value="ECO:0007669"/>
    <property type="project" value="InterPro"/>
</dbReference>
<evidence type="ECO:0000313" key="3">
    <source>
        <dbReference type="EMBL" id="OKL61985.1"/>
    </source>
</evidence>
<proteinExistence type="predicted"/>
<keyword evidence="4" id="KW-1185">Reference proteome</keyword>
<dbReference type="GO" id="GO:0008270">
    <property type="term" value="F:zinc ion binding"/>
    <property type="evidence" value="ECO:0007669"/>
    <property type="project" value="InterPro"/>
</dbReference>
<protein>
    <recommendedName>
        <fullName evidence="2">Xylanolytic transcriptional activator regulatory domain-containing protein</fullName>
    </recommendedName>
</protein>
<dbReference type="GO" id="GO:0006351">
    <property type="term" value="P:DNA-templated transcription"/>
    <property type="evidence" value="ECO:0007669"/>
    <property type="project" value="InterPro"/>
</dbReference>
<dbReference type="Proteomes" id="UP000214365">
    <property type="component" value="Unassembled WGS sequence"/>
</dbReference>
<dbReference type="RefSeq" id="XP_020122106.1">
    <property type="nucleotide sequence ID" value="XM_020264756.1"/>
</dbReference>
<accession>A0A225B544</accession>
<dbReference type="Pfam" id="PF04082">
    <property type="entry name" value="Fungal_trans"/>
    <property type="match status" value="1"/>
</dbReference>
<keyword evidence="1" id="KW-0539">Nucleus</keyword>
<reference evidence="3 4" key="1">
    <citation type="submission" date="2015-06" db="EMBL/GenBank/DDBJ databases">
        <title>Talaromyces atroroseus IBT 11181 draft genome.</title>
        <authorList>
            <person name="Rasmussen K.B."/>
            <person name="Rasmussen S."/>
            <person name="Petersen B."/>
            <person name="Sicheritz-Ponten T."/>
            <person name="Mortensen U.H."/>
            <person name="Thrane U."/>
        </authorList>
    </citation>
    <scope>NUCLEOTIDE SEQUENCE [LARGE SCALE GENOMIC DNA]</scope>
    <source>
        <strain evidence="3 4">IBT 11181</strain>
    </source>
</reference>